<dbReference type="AlphaFoldDB" id="A0A1B4XXU9"/>
<feature type="domain" description="STAS" evidence="1">
    <location>
        <begin position="1"/>
        <end position="112"/>
    </location>
</feature>
<dbReference type="PROSITE" id="PS50801">
    <property type="entry name" value="STAS"/>
    <property type="match status" value="1"/>
</dbReference>
<dbReference type="EMBL" id="AP017624">
    <property type="protein sequence ID" value="BAV39645.1"/>
    <property type="molecule type" value="Genomic_DNA"/>
</dbReference>
<evidence type="ECO:0000259" key="1">
    <source>
        <dbReference type="PROSITE" id="PS50801"/>
    </source>
</evidence>
<dbReference type="Pfam" id="PF01740">
    <property type="entry name" value="STAS"/>
    <property type="match status" value="1"/>
</dbReference>
<dbReference type="InterPro" id="IPR002645">
    <property type="entry name" value="STAS_dom"/>
</dbReference>
<dbReference type="PANTHER" id="PTHR33745:SF1">
    <property type="entry name" value="RSBT ANTAGONIST PROTEIN RSBS"/>
    <property type="match status" value="1"/>
</dbReference>
<gene>
    <name evidence="2" type="primary">rsbS</name>
    <name evidence="2" type="ORF">SHTP_0251</name>
</gene>
<accession>A0A1B4XXU9</accession>
<dbReference type="Gene3D" id="3.30.750.24">
    <property type="entry name" value="STAS domain"/>
    <property type="match status" value="1"/>
</dbReference>
<dbReference type="PANTHER" id="PTHR33745">
    <property type="entry name" value="RSBT ANTAGONIST PROTEIN RSBS-RELATED"/>
    <property type="match status" value="1"/>
</dbReference>
<sequence>MPVPILKQGPILIATVQSALTDSDTERLRHDLMERVSRFRAQGIVVDVTAIDVMDSFAARSLQTIAHMTRLRSATTVIVGLQPEVAFSMVQLGLTFDDMKTALDLEEGVALLNKQLGLRKSTIGPDGGG</sequence>
<proteinExistence type="predicted"/>
<dbReference type="SUPFAM" id="SSF52091">
    <property type="entry name" value="SpoIIaa-like"/>
    <property type="match status" value="1"/>
</dbReference>
<protein>
    <submittedName>
        <fullName evidence="2">Anti-sigma factor B antagonist</fullName>
    </submittedName>
</protein>
<evidence type="ECO:0000313" key="2">
    <source>
        <dbReference type="EMBL" id="BAV39645.1"/>
    </source>
</evidence>
<organism evidence="2 3">
    <name type="scientific">Mycobacterium ulcerans subsp. shinshuense</name>
    <dbReference type="NCBI Taxonomy" id="1124626"/>
    <lineage>
        <taxon>Bacteria</taxon>
        <taxon>Bacillati</taxon>
        <taxon>Actinomycetota</taxon>
        <taxon>Actinomycetes</taxon>
        <taxon>Mycobacteriales</taxon>
        <taxon>Mycobacteriaceae</taxon>
        <taxon>Mycobacterium</taxon>
        <taxon>Mycobacterium ulcerans group</taxon>
    </lineage>
</organism>
<dbReference type="RefSeq" id="WP_096369547.1">
    <property type="nucleotide sequence ID" value="NZ_AP017624.1"/>
</dbReference>
<dbReference type="InterPro" id="IPR051932">
    <property type="entry name" value="Bact_StressResp_Reg"/>
</dbReference>
<dbReference type="GeneID" id="93434931"/>
<dbReference type="Proteomes" id="UP000218067">
    <property type="component" value="Chromosome"/>
</dbReference>
<dbReference type="CDD" id="cd07041">
    <property type="entry name" value="STAS_RsbR_RsbS_like"/>
    <property type="match status" value="1"/>
</dbReference>
<name>A0A1B4XXU9_MYCUL</name>
<evidence type="ECO:0000313" key="3">
    <source>
        <dbReference type="Proteomes" id="UP000218067"/>
    </source>
</evidence>
<reference evidence="2 3" key="1">
    <citation type="submission" date="2016-08" db="EMBL/GenBank/DDBJ databases">
        <title>Complete genome sequence of Mycobacterium shinshuense, a subspecies of M. ulcerans.</title>
        <authorList>
            <person name="Yoshida M."/>
            <person name="Ogura Y."/>
            <person name="Hayashi T."/>
            <person name="Hoshino Y."/>
        </authorList>
    </citation>
    <scope>NUCLEOTIDE SEQUENCE [LARGE SCALE GENOMIC DNA]</scope>
    <source>
        <strain evidence="3">ATCC 33728</strain>
    </source>
</reference>
<dbReference type="InterPro" id="IPR036513">
    <property type="entry name" value="STAS_dom_sf"/>
</dbReference>